<dbReference type="SUPFAM" id="SSF52499">
    <property type="entry name" value="Isochorismatase-like hydrolases"/>
    <property type="match status" value="1"/>
</dbReference>
<dbReference type="Gene3D" id="3.40.50.850">
    <property type="entry name" value="Isochorismatase-like"/>
    <property type="match status" value="1"/>
</dbReference>
<reference evidence="2 3" key="1">
    <citation type="submission" date="2020-08" db="EMBL/GenBank/DDBJ databases">
        <title>Genomic Encyclopedia of Type Strains, Phase IV (KMG-IV): sequencing the most valuable type-strain genomes for metagenomic binning, comparative biology and taxonomic classification.</title>
        <authorList>
            <person name="Goeker M."/>
        </authorList>
    </citation>
    <scope>NUCLEOTIDE SEQUENCE [LARGE SCALE GENOMIC DNA]</scope>
    <source>
        <strain evidence="2 3">DSM 2461</strain>
    </source>
</reference>
<dbReference type="InterPro" id="IPR036380">
    <property type="entry name" value="Isochorismatase-like_sf"/>
</dbReference>
<proteinExistence type="predicted"/>
<keyword evidence="3" id="KW-1185">Reference proteome</keyword>
<dbReference type="RefSeq" id="WP_184744919.1">
    <property type="nucleotide sequence ID" value="NZ_JACHGJ010000002.1"/>
</dbReference>
<feature type="domain" description="Isochorismatase-like" evidence="1">
    <location>
        <begin position="13"/>
        <end position="162"/>
    </location>
</feature>
<name>A0A841RAV5_9SPIO</name>
<dbReference type="Proteomes" id="UP000587760">
    <property type="component" value="Unassembled WGS sequence"/>
</dbReference>
<dbReference type="Pfam" id="PF00857">
    <property type="entry name" value="Isochorismatase"/>
    <property type="match status" value="1"/>
</dbReference>
<protein>
    <submittedName>
        <fullName evidence="2">Nicotinamidase-related amidase</fullName>
    </submittedName>
</protein>
<organism evidence="2 3">
    <name type="scientific">Spirochaeta isovalerica</name>
    <dbReference type="NCBI Taxonomy" id="150"/>
    <lineage>
        <taxon>Bacteria</taxon>
        <taxon>Pseudomonadati</taxon>
        <taxon>Spirochaetota</taxon>
        <taxon>Spirochaetia</taxon>
        <taxon>Spirochaetales</taxon>
        <taxon>Spirochaetaceae</taxon>
        <taxon>Spirochaeta</taxon>
    </lineage>
</organism>
<dbReference type="PANTHER" id="PTHR14119">
    <property type="entry name" value="HYDROLASE"/>
    <property type="match status" value="1"/>
</dbReference>
<dbReference type="InterPro" id="IPR050993">
    <property type="entry name" value="Isochorismatase_domain"/>
</dbReference>
<dbReference type="PANTHER" id="PTHR14119:SF3">
    <property type="entry name" value="ISOCHORISMATASE DOMAIN-CONTAINING PROTEIN 2"/>
    <property type="match status" value="1"/>
</dbReference>
<gene>
    <name evidence="2" type="ORF">HNR50_001220</name>
</gene>
<evidence type="ECO:0000313" key="3">
    <source>
        <dbReference type="Proteomes" id="UP000587760"/>
    </source>
</evidence>
<dbReference type="AlphaFoldDB" id="A0A841RAV5"/>
<evidence type="ECO:0000313" key="2">
    <source>
        <dbReference type="EMBL" id="MBB6479562.1"/>
    </source>
</evidence>
<dbReference type="EMBL" id="JACHGJ010000002">
    <property type="protein sequence ID" value="MBB6479562.1"/>
    <property type="molecule type" value="Genomic_DNA"/>
</dbReference>
<comment type="caution">
    <text evidence="2">The sequence shown here is derived from an EMBL/GenBank/DDBJ whole genome shotgun (WGS) entry which is preliminary data.</text>
</comment>
<evidence type="ECO:0000259" key="1">
    <source>
        <dbReference type="Pfam" id="PF00857"/>
    </source>
</evidence>
<sequence length="193" mass="22195">MIWDKISKENLLFILVDYQEKFFPLIKDKYRETAQKNIMLLVRMFGHLGIPMIGTDHYRKGLGLTEQEVLDHWSGYSFKDKITFSAFGSEEFRKDFAENERDIAVVCGLETHICVLQTVLDLRRKGKEVLLISDGCLSSTTLRWHNGLDLAKEAGAHIMNAETLIFYLLERAGTPDFKFLVKLLKDSSEAESQ</sequence>
<accession>A0A841RAV5</accession>
<dbReference type="InterPro" id="IPR000868">
    <property type="entry name" value="Isochorismatase-like_dom"/>
</dbReference>